<organism evidence="1 2">
    <name type="scientific">Candidatus Portnoybacteria bacterium RBG_19FT_COMBO_36_7</name>
    <dbReference type="NCBI Taxonomy" id="1801992"/>
    <lineage>
        <taxon>Bacteria</taxon>
        <taxon>Candidatus Portnoyibacteriota</taxon>
    </lineage>
</organism>
<gene>
    <name evidence="1" type="ORF">A2Y98_00765</name>
</gene>
<comment type="caution">
    <text evidence="1">The sequence shown here is derived from an EMBL/GenBank/DDBJ whole genome shotgun (WGS) entry which is preliminary data.</text>
</comment>
<dbReference type="SUPFAM" id="SSF52309">
    <property type="entry name" value="N-(deoxy)ribosyltransferase-like"/>
    <property type="match status" value="1"/>
</dbReference>
<protein>
    <recommendedName>
        <fullName evidence="3">TIR domain-containing protein</fullName>
    </recommendedName>
</protein>
<proteinExistence type="predicted"/>
<evidence type="ECO:0000313" key="2">
    <source>
        <dbReference type="Proteomes" id="UP000179099"/>
    </source>
</evidence>
<accession>A0A1G2F7E5</accession>
<dbReference type="AlphaFoldDB" id="A0A1G2F7E5"/>
<name>A0A1G2F7E5_9BACT</name>
<sequence length="145" mass="16853">MKKTTERKPYYFLCTPLYSWNGRRLRWDRKMHKEWRNIVNQLEESGLRIVVALRDLPQSRSGGWLCRKEFELIKKAKGVIVLLGNTPGIYAESGYAKGLGKPLYGVRTNNLKGFGEKVQGWIESIYAKVFDDTESLVHFLANKRE</sequence>
<dbReference type="Proteomes" id="UP000179099">
    <property type="component" value="Unassembled WGS sequence"/>
</dbReference>
<reference evidence="1 2" key="1">
    <citation type="journal article" date="2016" name="Nat. Commun.">
        <title>Thousands of microbial genomes shed light on interconnected biogeochemical processes in an aquifer system.</title>
        <authorList>
            <person name="Anantharaman K."/>
            <person name="Brown C.T."/>
            <person name="Hug L.A."/>
            <person name="Sharon I."/>
            <person name="Castelle C.J."/>
            <person name="Probst A.J."/>
            <person name="Thomas B.C."/>
            <person name="Singh A."/>
            <person name="Wilkins M.J."/>
            <person name="Karaoz U."/>
            <person name="Brodie E.L."/>
            <person name="Williams K.H."/>
            <person name="Hubbard S.S."/>
            <person name="Banfield J.F."/>
        </authorList>
    </citation>
    <scope>NUCLEOTIDE SEQUENCE [LARGE SCALE GENOMIC DNA]</scope>
</reference>
<dbReference type="Gene3D" id="3.40.50.450">
    <property type="match status" value="1"/>
</dbReference>
<dbReference type="STRING" id="1801992.A2Y98_00765"/>
<evidence type="ECO:0008006" key="3">
    <source>
        <dbReference type="Google" id="ProtNLM"/>
    </source>
</evidence>
<dbReference type="EMBL" id="MHMW01000021">
    <property type="protein sequence ID" value="OGZ33984.1"/>
    <property type="molecule type" value="Genomic_DNA"/>
</dbReference>
<evidence type="ECO:0000313" key="1">
    <source>
        <dbReference type="EMBL" id="OGZ33984.1"/>
    </source>
</evidence>